<evidence type="ECO:0000313" key="2">
    <source>
        <dbReference type="Proteomes" id="UP000271797"/>
    </source>
</evidence>
<dbReference type="SUPFAM" id="SSF55874">
    <property type="entry name" value="ATPase domain of HSP90 chaperone/DNA topoisomerase II/histidine kinase"/>
    <property type="match status" value="1"/>
</dbReference>
<accession>A0A447X8U3</accession>
<gene>
    <name evidence="1" type="ORF">NCTC9044_02772</name>
</gene>
<evidence type="ECO:0000313" key="1">
    <source>
        <dbReference type="EMBL" id="VED11211.1"/>
    </source>
</evidence>
<dbReference type="EMBL" id="LR134238">
    <property type="protein sequence ID" value="VED11211.1"/>
    <property type="molecule type" value="Genomic_DNA"/>
</dbReference>
<organism evidence="1 2">
    <name type="scientific">Escherichia coli</name>
    <dbReference type="NCBI Taxonomy" id="562"/>
    <lineage>
        <taxon>Bacteria</taxon>
        <taxon>Pseudomonadati</taxon>
        <taxon>Pseudomonadota</taxon>
        <taxon>Gammaproteobacteria</taxon>
        <taxon>Enterobacterales</taxon>
        <taxon>Enterobacteriaceae</taxon>
        <taxon>Escherichia</taxon>
    </lineage>
</organism>
<protein>
    <submittedName>
        <fullName evidence="1">Putative ATP-binding protein</fullName>
    </submittedName>
</protein>
<dbReference type="AlphaFoldDB" id="A0A447X8U3"/>
<name>A0A447X8U3_ECOLX</name>
<proteinExistence type="predicted"/>
<keyword evidence="1" id="KW-0067">ATP-binding</keyword>
<reference evidence="1 2" key="1">
    <citation type="submission" date="2018-12" db="EMBL/GenBank/DDBJ databases">
        <authorList>
            <consortium name="Pathogen Informatics"/>
        </authorList>
    </citation>
    <scope>NUCLEOTIDE SEQUENCE [LARGE SCALE GENOMIC DNA]</scope>
    <source>
        <strain evidence="1 2">NCTC9044</strain>
    </source>
</reference>
<dbReference type="Gene3D" id="3.30.565.10">
    <property type="entry name" value="Histidine kinase-like ATPase, C-terminal domain"/>
    <property type="match status" value="1"/>
</dbReference>
<dbReference type="InterPro" id="IPR036890">
    <property type="entry name" value="HATPase_C_sf"/>
</dbReference>
<sequence>MANFSVAARTLIHLGAELITSDEVAINELVKNAFDAESKRVRINVFIPIFAFVNR</sequence>
<dbReference type="GO" id="GO:0005524">
    <property type="term" value="F:ATP binding"/>
    <property type="evidence" value="ECO:0007669"/>
    <property type="project" value="UniProtKB-KW"/>
</dbReference>
<dbReference type="Proteomes" id="UP000271797">
    <property type="component" value="Chromosome"/>
</dbReference>
<keyword evidence="1" id="KW-0547">Nucleotide-binding</keyword>